<dbReference type="InterPro" id="IPR018931">
    <property type="entry name" value="DUF2520"/>
</dbReference>
<organism evidence="3 4">
    <name type="scientific">Corynebacterium urealyticum</name>
    <dbReference type="NCBI Taxonomy" id="43771"/>
    <lineage>
        <taxon>Bacteria</taxon>
        <taxon>Bacillati</taxon>
        <taxon>Actinomycetota</taxon>
        <taxon>Actinomycetes</taxon>
        <taxon>Mycobacteriales</taxon>
        <taxon>Corynebacteriaceae</taxon>
        <taxon>Corynebacterium</taxon>
    </lineage>
</organism>
<name>A0A2W5B565_9CORY</name>
<feature type="domain" description="DUF2520" evidence="2">
    <location>
        <begin position="141"/>
        <end position="266"/>
    </location>
</feature>
<dbReference type="InterPro" id="IPR036291">
    <property type="entry name" value="NAD(P)-bd_dom_sf"/>
</dbReference>
<dbReference type="Proteomes" id="UP000249451">
    <property type="component" value="Unassembled WGS sequence"/>
</dbReference>
<protein>
    <submittedName>
        <fullName evidence="3">DUF2520 domain-containing protein</fullName>
    </submittedName>
</protein>
<reference evidence="3 4" key="1">
    <citation type="submission" date="2017-11" db="EMBL/GenBank/DDBJ databases">
        <title>Infants hospitalized years apart are colonized by the same room-sourced microbial strains.</title>
        <authorList>
            <person name="Brooks B."/>
            <person name="Olm M.R."/>
            <person name="Firek B.A."/>
            <person name="Baker R."/>
            <person name="Thomas B.C."/>
            <person name="Morowitz M.J."/>
            <person name="Banfield J.F."/>
        </authorList>
    </citation>
    <scope>NUCLEOTIDE SEQUENCE [LARGE SCALE GENOMIC DNA]</scope>
    <source>
        <strain evidence="3">S2_012_000_R3_87</strain>
    </source>
</reference>
<gene>
    <name evidence="3" type="ORF">DI609_06075</name>
</gene>
<evidence type="ECO:0000259" key="1">
    <source>
        <dbReference type="Pfam" id="PF10727"/>
    </source>
</evidence>
<dbReference type="Gene3D" id="1.10.1040.20">
    <property type="entry name" value="ProC-like, C-terminal domain"/>
    <property type="match status" value="1"/>
</dbReference>
<dbReference type="PANTHER" id="PTHR40459">
    <property type="entry name" value="CONSERVED HYPOTHETICAL ALANINE AND LEUCINE RICH PROTEIN"/>
    <property type="match status" value="1"/>
</dbReference>
<evidence type="ECO:0000313" key="3">
    <source>
        <dbReference type="EMBL" id="PZP00568.1"/>
    </source>
</evidence>
<sequence>MIDRQPPRLSVGIISAGAVGLALAEAFTRAGHHVHGIHAHSERSRARATQRVPGIPIVSVAEAAMAQLVVLAVPDPVLPEVAAEVAHTVRDGQMVMHTSGRNGCQVLQPITDEGALPLALHPAMGFVGTPQDTENLLGCGWGVTTDSEVGQAVGELLVQSLGGVAVHIAEDRRPAYHAAMAHAANHLVTLISDAHSMLNAVLDKPNDPAAIEGEGESSEARLLLNSIVRAGADATLREHLGALTGPASRDDAPAVLAHLEALRQLSEESADPHSHNLHLRYLPMAERTAQAAGSPEVERALMAYRSEHGLPGGLT</sequence>
<comment type="caution">
    <text evidence="3">The sequence shown here is derived from an EMBL/GenBank/DDBJ whole genome shotgun (WGS) entry which is preliminary data.</text>
</comment>
<evidence type="ECO:0000259" key="2">
    <source>
        <dbReference type="Pfam" id="PF10728"/>
    </source>
</evidence>
<proteinExistence type="predicted"/>
<dbReference type="InterPro" id="IPR019665">
    <property type="entry name" value="OxRdtase/DH_put_Rossmann_dom"/>
</dbReference>
<dbReference type="InterPro" id="IPR008927">
    <property type="entry name" value="6-PGluconate_DH-like_C_sf"/>
</dbReference>
<dbReference type="InterPro" id="IPR037108">
    <property type="entry name" value="TM1727-like_C_sf"/>
</dbReference>
<dbReference type="Pfam" id="PF10728">
    <property type="entry name" value="DUF2520"/>
    <property type="match status" value="1"/>
</dbReference>
<dbReference type="AlphaFoldDB" id="A0A2W5B565"/>
<dbReference type="Gene3D" id="3.40.50.720">
    <property type="entry name" value="NAD(P)-binding Rossmann-like Domain"/>
    <property type="match status" value="1"/>
</dbReference>
<dbReference type="EMBL" id="QFNY01000122">
    <property type="protein sequence ID" value="PZP00568.1"/>
    <property type="molecule type" value="Genomic_DNA"/>
</dbReference>
<dbReference type="SUPFAM" id="SSF48179">
    <property type="entry name" value="6-phosphogluconate dehydrogenase C-terminal domain-like"/>
    <property type="match status" value="1"/>
</dbReference>
<dbReference type="SUPFAM" id="SSF51735">
    <property type="entry name" value="NAD(P)-binding Rossmann-fold domains"/>
    <property type="match status" value="1"/>
</dbReference>
<feature type="domain" description="Putative oxidoreductase/dehydrogenase Rossmann-like" evidence="1">
    <location>
        <begin position="4"/>
        <end position="122"/>
    </location>
</feature>
<dbReference type="PANTHER" id="PTHR40459:SF1">
    <property type="entry name" value="CONSERVED HYPOTHETICAL ALANINE AND LEUCINE RICH PROTEIN"/>
    <property type="match status" value="1"/>
</dbReference>
<dbReference type="Pfam" id="PF10727">
    <property type="entry name" value="Rossmann-like"/>
    <property type="match status" value="1"/>
</dbReference>
<accession>A0A2W5B565</accession>
<evidence type="ECO:0000313" key="4">
    <source>
        <dbReference type="Proteomes" id="UP000249451"/>
    </source>
</evidence>